<proteinExistence type="predicted"/>
<organism evidence="1">
    <name type="scientific">Culex pipiens</name>
    <name type="common">House mosquito</name>
    <dbReference type="NCBI Taxonomy" id="7175"/>
    <lineage>
        <taxon>Eukaryota</taxon>
        <taxon>Metazoa</taxon>
        <taxon>Ecdysozoa</taxon>
        <taxon>Arthropoda</taxon>
        <taxon>Hexapoda</taxon>
        <taxon>Insecta</taxon>
        <taxon>Pterygota</taxon>
        <taxon>Neoptera</taxon>
        <taxon>Endopterygota</taxon>
        <taxon>Diptera</taxon>
        <taxon>Nematocera</taxon>
        <taxon>Culicoidea</taxon>
        <taxon>Culicidae</taxon>
        <taxon>Culicinae</taxon>
        <taxon>Culicini</taxon>
        <taxon>Culex</taxon>
        <taxon>Culex</taxon>
    </lineage>
</organism>
<reference evidence="1" key="1">
    <citation type="submission" date="2021-05" db="EMBL/GenBank/DDBJ databases">
        <authorList>
            <person name="Alioto T."/>
            <person name="Alioto T."/>
            <person name="Gomez Garrido J."/>
        </authorList>
    </citation>
    <scope>NUCLEOTIDE SEQUENCE</scope>
</reference>
<protein>
    <submittedName>
        <fullName evidence="1">(northern house mosquito) hypothetical protein</fullName>
    </submittedName>
</protein>
<sequence>MFIKIRWNLGGATGPLPKNGVVVDVPSVVDPKSGNKNREAQMKMYEELLEKHSTKGRLNNPFFLFGRFHSSVVNSISIIRPRVFYAICADLDGSARWVVLFYTFMSLLRRRYSVRSIKMNLLLLFWGLRL</sequence>
<dbReference type="AlphaFoldDB" id="A0A8D8BT08"/>
<name>A0A8D8BT08_CULPI</name>
<accession>A0A8D8BT08</accession>
<dbReference type="EMBL" id="HBUE01086250">
    <property type="protein sequence ID" value="CAG6479749.1"/>
    <property type="molecule type" value="Transcribed_RNA"/>
</dbReference>
<evidence type="ECO:0000313" key="1">
    <source>
        <dbReference type="EMBL" id="CAG6479749.1"/>
    </source>
</evidence>